<dbReference type="OrthoDB" id="785636at2759"/>
<dbReference type="PANTHER" id="PTHR37216:SF1">
    <property type="entry name" value="EXPRESSED PROTEIN"/>
    <property type="match status" value="1"/>
</dbReference>
<comment type="caution">
    <text evidence="1">The sequence shown here is derived from an EMBL/GenBank/DDBJ whole genome shotgun (WGS) entry which is preliminary data.</text>
</comment>
<dbReference type="PANTHER" id="PTHR37216">
    <property type="entry name" value="EXPRESSED PROTEIN"/>
    <property type="match status" value="1"/>
</dbReference>
<dbReference type="Proteomes" id="UP000796880">
    <property type="component" value="Unassembled WGS sequence"/>
</dbReference>
<dbReference type="AlphaFoldDB" id="A0A8K0EA31"/>
<dbReference type="Pfam" id="PF25284">
    <property type="entry name" value="DUF7874"/>
    <property type="match status" value="1"/>
</dbReference>
<organism evidence="1 2">
    <name type="scientific">Rhamnella rubrinervis</name>
    <dbReference type="NCBI Taxonomy" id="2594499"/>
    <lineage>
        <taxon>Eukaryota</taxon>
        <taxon>Viridiplantae</taxon>
        <taxon>Streptophyta</taxon>
        <taxon>Embryophyta</taxon>
        <taxon>Tracheophyta</taxon>
        <taxon>Spermatophyta</taxon>
        <taxon>Magnoliopsida</taxon>
        <taxon>eudicotyledons</taxon>
        <taxon>Gunneridae</taxon>
        <taxon>Pentapetalae</taxon>
        <taxon>rosids</taxon>
        <taxon>fabids</taxon>
        <taxon>Rosales</taxon>
        <taxon>Rhamnaceae</taxon>
        <taxon>rhamnoid group</taxon>
        <taxon>Rhamneae</taxon>
        <taxon>Rhamnella</taxon>
    </lineage>
</organism>
<keyword evidence="2" id="KW-1185">Reference proteome</keyword>
<dbReference type="InterPro" id="IPR057196">
    <property type="entry name" value="DUF7874"/>
</dbReference>
<proteinExistence type="predicted"/>
<gene>
    <name evidence="1" type="ORF">FNV43_RR16055</name>
</gene>
<name>A0A8K0EA31_9ROSA</name>
<accession>A0A8K0EA31</accession>
<dbReference type="EMBL" id="VOIH02000007">
    <property type="protein sequence ID" value="KAF3442139.1"/>
    <property type="molecule type" value="Genomic_DNA"/>
</dbReference>
<evidence type="ECO:0000313" key="2">
    <source>
        <dbReference type="Proteomes" id="UP000796880"/>
    </source>
</evidence>
<evidence type="ECO:0000313" key="1">
    <source>
        <dbReference type="EMBL" id="KAF3442139.1"/>
    </source>
</evidence>
<reference evidence="1" key="1">
    <citation type="submission" date="2020-03" db="EMBL/GenBank/DDBJ databases">
        <title>A high-quality chromosome-level genome assembly of a woody plant with both climbing and erect habits, Rhamnella rubrinervis.</title>
        <authorList>
            <person name="Lu Z."/>
            <person name="Yang Y."/>
            <person name="Zhu X."/>
            <person name="Sun Y."/>
        </authorList>
    </citation>
    <scope>NUCLEOTIDE SEQUENCE</scope>
    <source>
        <strain evidence="1">BYM</strain>
        <tissue evidence="1">Leaf</tissue>
    </source>
</reference>
<protein>
    <submittedName>
        <fullName evidence="1">Uncharacterized protein</fullName>
    </submittedName>
</protein>
<sequence length="161" mass="18405">MGQSLKKLTPGNYEEKKIKQISPIVEKYYDLHIGDARNEPTLAEFYRAVSETVEEINKKLGNTQFRITKTEKLRQAYEEHHQGKGRPLTREEFEQILKEVIVGTGFTGVGGAKDTLIYIFGVPITSLFIKQRLIPRAIPNEFFIPAITSVTVFFLAKFNKI</sequence>